<dbReference type="Proteomes" id="UP000095192">
    <property type="component" value="Unassembled WGS sequence"/>
</dbReference>
<dbReference type="VEuPathDB" id="ToxoDB:LOC34617508"/>
<organism evidence="3 4">
    <name type="scientific">Cyclospora cayetanensis</name>
    <dbReference type="NCBI Taxonomy" id="88456"/>
    <lineage>
        <taxon>Eukaryota</taxon>
        <taxon>Sar</taxon>
        <taxon>Alveolata</taxon>
        <taxon>Apicomplexa</taxon>
        <taxon>Conoidasida</taxon>
        <taxon>Coccidia</taxon>
        <taxon>Eucoccidiorida</taxon>
        <taxon>Eimeriorina</taxon>
        <taxon>Eimeriidae</taxon>
        <taxon>Cyclospora</taxon>
    </lineage>
</organism>
<dbReference type="VEuPathDB" id="ToxoDB:cyc_00312"/>
<keyword evidence="2" id="KW-0732">Signal</keyword>
<evidence type="ECO:0000313" key="3">
    <source>
        <dbReference type="EMBL" id="OEH76936.1"/>
    </source>
</evidence>
<dbReference type="VEuPathDB" id="ToxoDB:LOC113146841"/>
<name>A0A1D3D0E2_9EIME</name>
<evidence type="ECO:0000256" key="2">
    <source>
        <dbReference type="SAM" id="SignalP"/>
    </source>
</evidence>
<feature type="chain" id="PRO_5008914049" evidence="2">
    <location>
        <begin position="21"/>
        <end position="4319"/>
    </location>
</feature>
<accession>A0A1D3D0E2</accession>
<gene>
    <name evidence="3" type="ORF">cyc_00312</name>
</gene>
<dbReference type="EMBL" id="JROU02001281">
    <property type="protein sequence ID" value="OEH76936.1"/>
    <property type="molecule type" value="Genomic_DNA"/>
</dbReference>
<proteinExistence type="predicted"/>
<feature type="signal peptide" evidence="2">
    <location>
        <begin position="1"/>
        <end position="20"/>
    </location>
</feature>
<evidence type="ECO:0000256" key="1">
    <source>
        <dbReference type="SAM" id="MobiDB-lite"/>
    </source>
</evidence>
<reference evidence="3 4" key="1">
    <citation type="journal article" date="2016" name="BMC Genomics">
        <title>Comparative genomics reveals Cyclospora cayetanensis possesses coccidia-like metabolism and invasion components but unique surface antigens.</title>
        <authorList>
            <person name="Liu S."/>
            <person name="Wang L."/>
            <person name="Zheng H."/>
            <person name="Xu Z."/>
            <person name="Roellig D.M."/>
            <person name="Li N."/>
            <person name="Frace M.A."/>
            <person name="Tang K."/>
            <person name="Arrowood M.J."/>
            <person name="Moss D.M."/>
            <person name="Zhang L."/>
            <person name="Feng Y."/>
            <person name="Xiao L."/>
        </authorList>
    </citation>
    <scope>NUCLEOTIDE SEQUENCE [LARGE SCALE GENOMIC DNA]</scope>
    <source>
        <strain evidence="3 4">CHN_HEN01</strain>
    </source>
</reference>
<comment type="caution">
    <text evidence="3">The sequence shown here is derived from an EMBL/GenBank/DDBJ whole genome shotgun (WGS) entry which is preliminary data.</text>
</comment>
<keyword evidence="4" id="KW-1185">Reference proteome</keyword>
<feature type="compositionally biased region" description="Polar residues" evidence="1">
    <location>
        <begin position="3982"/>
        <end position="3998"/>
    </location>
</feature>
<evidence type="ECO:0000313" key="4">
    <source>
        <dbReference type="Proteomes" id="UP000095192"/>
    </source>
</evidence>
<sequence length="4319" mass="484808">MVPKSVLASAFVAWISKIHAQAVALEGTQATGSMLQLSPGPSNTRGQSHSFTVPRNFSLQPDALLLGALVVDYPIHACQQLVGDMETAGRLGASMPLSTVLPALSGASEHPSHQAATLLDLDKRYVTPSEHDMRHLLVMELRHILVNQKVPVKELAGFRKAEAAARLTLTTKFLEGLAGIASSYEQGLLDKLKKGVEGRVRKIATLFISNITEQVHEWMVAPDFFSPQLQVLLCLILQLDHQELPLERRALEVPLSAYMLDASVERAVTAKTLISCMSANKLLLADDEIGLIMDILELMWDIYYRHSVEILRALQTPTSGSASSKWLLDQMGDPRDPIMAPDSRRYLDVYGFLTAVALDNWIHGTALPRATMLLPNCRLAHLTRSTPSTFASTSSFSVSVEYQGLSGRLEYDDQRAFYSVINAFGKEDLMALQRYKASPVTPQSKVEVIQLTQTTSKALRRMFSLPGVPAKDIVSLLGGSSNQHPVNAASKRAFNGLFMGMRPELRTLLNTELSFFLRRLQKKEKISPNPDIQEAFEKWARVMSVEKEAVLEELKRKMEIVSSDPNYMFSSLFFSATLASKIIKSPAYATAGNAAAISAMSAVQQVRLPSWAIKLDPATLKTAQLTAIQHPTLQFTYDTVLRRKLLSPAGKQRVFRRDMVERVAVTMELTARMQHQFFDSMISVLPGFLRQSLENMLSGEHRPDFFAAATELDVVAEIHQVSIRLLDKHHRIFTVGPRLDRAPPITIVEEEESGMFFTVTLPQDMLGLIETTKHVVPWFELPGVRLMRVTFPSFPPIKAPLGFIEHYKNLWRRFRGSSIQFSKSVRNPLTMEVAKQMEKSLPKSEARGVNTLKCIPTNVNFIRCIAKLLFRCRNDDTKCAGAVERVTEANSDIWETVYNDIRSPLSEAPQFLNRMPWTKLKYIVSDALAASGKHLSLDEREALSSGFLEHNGESGSSNMRGFHLLRMRSILFKVPESNPGVACIVSVLSEPSPTVSRECFTEMLKTFSSFIADEKPTGDAELVLLRVAKRVAAQLKTVQLVDNVTPQTIAQELQRLYNMDFSTIYDFLISPMQDYSSSPQEKRTIGACLYQVANPNGETTNWEEFTAGLNEMNIVSPADETFRRVASGDSFLFLVIQHRLLAIMDALAAFRETMITRVTKDSEANRSATLLLQLQALSYQEFMRFLMASENAIPFSIGLVAQALRKDIYLLYIMQNFSSASFFRIGSTGRIRLIPFLRRWRRTSILCNPVCKEIRSSVNMETRKKQETARVLSQRLNEQVTAMKAVIQSLSVVRASSAVDLSAAFQALESTEMQTEIVSPASLELCSRHLRGLATAALPICSYETVPYRYAHEAFRLTLAQRGIHAHTWFSFFSVNHEVILNNCISEARRLSPKKSVESFMKLAEWRRFLPVVLEKAVKSLRNRFSDIKNLLLLLEGKVEQVGIMRRVRAMADKVAKWVFPKQRKKSRRTQDEPSREEADIEVHDVITLSELEAVPPKAIIQFWREYALSLDSSTGTGMRYGKVARLLTAIGTGFRCAQMFANDQNSFLGGLRGNSAAQENIQRLATEFFLSPGGPQEGFRGIRAAATKSIATFCRGRGSVCKKLEVASTEPVPDSCHRPMVFCTRALACAEPSSIGKSPSLNEDCILMLLDDLLTKPNPLTSADVVLRSITSVLSAFRFSIVIWNQVTSKVARFREKKDVVTENIPIQIIVAPRGETKMPIYLHEALPGSATESTTSSFAEEDSEEEIFYSAKSTEEPLPAPAATEETELLLVSPGFDLYEHLQEAKRLIQNETLFAETSISPCIVDRHLFELLTAFQLFTACKEIPNDCNEFRNVCPSSPLCHAGETMLKLGSQQQRQLDSMKQIQQAIEKLEHIASQPVPCLTENCSEDTVEILRMFKPVRSLLGSTRYHDLKKESLGRPHSSIGGVVPLESFRMASHLTLSSLPMQQWLDVLSRIRQSLALLSPSPIILRSMSSMEVTCVEVAKRRLKEALGVLQKATQQLTPSAVGKIALAAAEKQQKQDEDALASRLRGKGYILSASNDMSTLMDNHQDYSTWIQQAVTTEVEKVDGKLMKLLRGKKLKVDKLLSVNTRSLASTKITYQEWLQFSGSLHVISKAPNAARALHARLVESQYEVQVWTAIAEILYRTPDTPWKDVQASLRAQERTLCAYSHLGARAVRKLYYAVRTLHQAVGFVDHDDFKRFGAYALTNLLVIYMRDKGVYVAGNSAVTLRSIRQARSFTEWRQDILLLKVSRELIPPPFPAILLSELNTKIGPIIMKHVVRRRLFAWIVRSLISKTAGWVLPHAIRKMTKKLQPTDHLKPRSIGSTLISAAVILNCSLNLDYIFLTSVLAPAIGIMESQATRSLMENILADANIPQILSRALRSFFAEVEDTILEAIISNYLEPVALNNLLTRLTGVNFNLQNSNLAGSFETVAAYLKEIVRHHAPIVTGYFMGTVVEPLSHALVNYAQNLTSILLSVGAKELPIRALSSPNIVHAKLQKYYLESSRVMDSEGHRYIYEAFLVAFSDHVMSALNPASVQLRSTGRFPMQTIFLNTVLAPYEGISTTSDFHLWDLKWTLETTNYRMFFYRPLQSATYGFVGNLQLTARIKGQKIRLMFFVESIDSKDPSVKELLRKTVRRKSLLFAYEAFENGSGAKIHLCTTEGQTIAILTTKQKSPMIQSFNQAEFVFSTNLPLSEFWGSRTEVIQGTLESLKSAFAGIHDLNQIQECAEALKSTSLFPFLLDYEYYTLENWFMTDFHLVFSSPTTHRGFARLTIVPERSRARPSFAVDHYAQQRSISVIPSELHAPCAERLSFTWFSSGKLQKIELAVQALNQPVAKLPRRDRREAMVNRATVRLLRRVMNTEASETGTLAYPSLRWLVFNYIASRCVLAGAFRRERSLFEVSADTQNQASKRAHKEQYSLKMNFLKESRISTDPTWSLRISALLKQSKYEELVAALGSRKDVFVDALANEYTNWVNRWQTASSATQEQVPTEDQLAAMCPENSDLVQCEKNYGMWGSLFFQESMIELGSAIAQKRMVSPYLFKYWKINEKVSNAQLAIADFRDLEGYKHRMDRTHNIDVVGTLQPSISVMLGKYSQVLEEENAGKDIMKDQKYQLLKYFHLQMLDVLQEAKNPRERVTTASLSSSLRAAGYDVLVRLPLAPESSPQEEKKQFSVLEGLAESFYSDLLLPTKGMHVRSLFGLRLGLYGSNVFLPFANKMRRSNPLATHAGFHLFPKDNDIRKICNYRYCPHSVVMWNHVYVTLLVLAQLVEVRGAVAELLSADTFYNVTGQERNDKDPKQVPVTFEESFIAFKIGLGYIYKMREKYPESEPFFSSPLSTQTTLALLKAFYDKDKDFRLLLIHMPPPETAAILSSNNRAALQDSTWNAFIALWSFQEVFGRLAVDVSNMLAPFPSFAPPPVRWTPGNTSFWMPQCVLNPVKAQLKKLFEPISKPIAAVTAVERAVDSTLYEIRPKLRKEGYISFSDPQIISLWWEIMAIALEQQPGMEEEIEGFFRIPKNTEEFSAIIQRGATISAFVSQLQTAETKDVLVREAQRFGYDSWKTLVSSFTKERPTEEVVKKTLDRIFYLVCRMIPATAETAAIKILGKETDDIQLFRRLVDAITTRLMILQANVPETLTHYPLCTALENVSCGGLDVADQLLSKLCQELYTVKIRISSKTRFSPDFCQAIKQAEEPLKERCECAETQRNHSVLKEFFVDYMSGQLESSAIKSQWSVVLQNQELKSSEQKVFPLADNTLASVVHEASIQLAEEGSAATSQNLQKIAEDVYHTMCSFVDYMSEATEMKISNACHSIITPPLLLIEDISEIIESHISRIQLSRFTLKTLPFTTLTLHQILDSEHLPRHPGAILTTGVLRLLTKYFSAEAGPGNQRLAAAYQNVHNGLVNMFKLLMSKLYKLKPKMVAWQNKVVETLQFILNHIVRIVLRSAEGLTYVNKDALQLQRTEQSIQREMRQRLQGTQSQSSELSQNGKGRQTEAETPVGLVEITGGQSRASHVTSSPSQSPIWSSMVLLQTYPGPTSISKERSGMLGVVRLLASMLLADVPRLVSGVVPTVLPSVWYSISSVLRVKKSVVGSVKDTAEKVCIRVLESIVLPSLISTNSLVPESLIKTQLTLLARNIHFAVMPESTKVESDFKAAAARRGFLGIGVLTRGLIFAIAGQLEELLQNTAFQEQVVKIVHRRVRELSAVIQMAFKRYLVSEIICQSVEVVIDVVAELINEKRDDLAHSLLEVVELDSLGRLSILLESTMWRLLKILLDGKGAVNVLSQVLGNVGFFGAAKDTVKAMWDWYMGSP</sequence>
<feature type="region of interest" description="Disordered" evidence="1">
    <location>
        <begin position="3976"/>
        <end position="4005"/>
    </location>
</feature>
<protein>
    <submittedName>
        <fullName evidence="3">Uncharacterized protein</fullName>
    </submittedName>
</protein>
<dbReference type="InParanoid" id="A0A1D3D0E2"/>